<evidence type="ECO:0000259" key="7">
    <source>
        <dbReference type="Pfam" id="PF08281"/>
    </source>
</evidence>
<evidence type="ECO:0000256" key="4">
    <source>
        <dbReference type="ARBA" id="ARBA00023125"/>
    </source>
</evidence>
<dbReference type="PANTHER" id="PTHR43133">
    <property type="entry name" value="RNA POLYMERASE ECF-TYPE SIGMA FACTO"/>
    <property type="match status" value="1"/>
</dbReference>
<dbReference type="SUPFAM" id="SSF88946">
    <property type="entry name" value="Sigma2 domain of RNA polymerase sigma factors"/>
    <property type="match status" value="1"/>
</dbReference>
<feature type="domain" description="RNA polymerase sigma-70 region 2" evidence="6">
    <location>
        <begin position="27"/>
        <end position="91"/>
    </location>
</feature>
<evidence type="ECO:0000256" key="1">
    <source>
        <dbReference type="ARBA" id="ARBA00010641"/>
    </source>
</evidence>
<dbReference type="InterPro" id="IPR039425">
    <property type="entry name" value="RNA_pol_sigma-70-like"/>
</dbReference>
<evidence type="ECO:0000256" key="2">
    <source>
        <dbReference type="ARBA" id="ARBA00023015"/>
    </source>
</evidence>
<proteinExistence type="inferred from homology"/>
<gene>
    <name evidence="8" type="ORF">SAMN05421853_11713</name>
</gene>
<dbReference type="Proteomes" id="UP000243106">
    <property type="component" value="Unassembled WGS sequence"/>
</dbReference>
<dbReference type="STRING" id="93684.SAMN05421853_11713"/>
<evidence type="ECO:0000256" key="5">
    <source>
        <dbReference type="ARBA" id="ARBA00023163"/>
    </source>
</evidence>
<dbReference type="GO" id="GO:0006352">
    <property type="term" value="P:DNA-templated transcription initiation"/>
    <property type="evidence" value="ECO:0007669"/>
    <property type="project" value="InterPro"/>
</dbReference>
<dbReference type="GO" id="GO:0016987">
    <property type="term" value="F:sigma factor activity"/>
    <property type="evidence" value="ECO:0007669"/>
    <property type="project" value="UniProtKB-KW"/>
</dbReference>
<dbReference type="InterPro" id="IPR013249">
    <property type="entry name" value="RNA_pol_sigma70_r4_t2"/>
</dbReference>
<protein>
    <submittedName>
        <fullName evidence="8">RNA polymerase sigma-70 factor, ECF subfamily</fullName>
    </submittedName>
</protein>
<dbReference type="InterPro" id="IPR036388">
    <property type="entry name" value="WH-like_DNA-bd_sf"/>
</dbReference>
<dbReference type="AlphaFoldDB" id="A0A1I6ABR5"/>
<evidence type="ECO:0000313" key="9">
    <source>
        <dbReference type="Proteomes" id="UP000243106"/>
    </source>
</evidence>
<keyword evidence="4" id="KW-0238">DNA-binding</keyword>
<dbReference type="EMBL" id="FOXV01000017">
    <property type="protein sequence ID" value="SFQ66062.1"/>
    <property type="molecule type" value="Genomic_DNA"/>
</dbReference>
<dbReference type="InterPro" id="IPR007627">
    <property type="entry name" value="RNA_pol_sigma70_r2"/>
</dbReference>
<dbReference type="InterPro" id="IPR014284">
    <property type="entry name" value="RNA_pol_sigma-70_dom"/>
</dbReference>
<organism evidence="8 9">
    <name type="scientific">Roseivivax halotolerans</name>
    <dbReference type="NCBI Taxonomy" id="93684"/>
    <lineage>
        <taxon>Bacteria</taxon>
        <taxon>Pseudomonadati</taxon>
        <taxon>Pseudomonadota</taxon>
        <taxon>Alphaproteobacteria</taxon>
        <taxon>Rhodobacterales</taxon>
        <taxon>Roseobacteraceae</taxon>
        <taxon>Roseivivax</taxon>
    </lineage>
</organism>
<keyword evidence="5" id="KW-0804">Transcription</keyword>
<feature type="domain" description="RNA polymerase sigma factor 70 region 4 type 2" evidence="7">
    <location>
        <begin position="120"/>
        <end position="171"/>
    </location>
</feature>
<dbReference type="PANTHER" id="PTHR43133:SF8">
    <property type="entry name" value="RNA POLYMERASE SIGMA FACTOR HI_1459-RELATED"/>
    <property type="match status" value="1"/>
</dbReference>
<keyword evidence="3" id="KW-0731">Sigma factor</keyword>
<dbReference type="Gene3D" id="1.10.1740.10">
    <property type="match status" value="1"/>
</dbReference>
<accession>A0A1I6ABR5</accession>
<dbReference type="Pfam" id="PF08281">
    <property type="entry name" value="Sigma70_r4_2"/>
    <property type="match status" value="1"/>
</dbReference>
<evidence type="ECO:0000259" key="6">
    <source>
        <dbReference type="Pfam" id="PF04542"/>
    </source>
</evidence>
<evidence type="ECO:0000256" key="3">
    <source>
        <dbReference type="ARBA" id="ARBA00023082"/>
    </source>
</evidence>
<name>A0A1I6ABR5_9RHOB</name>
<dbReference type="InterPro" id="IPR013325">
    <property type="entry name" value="RNA_pol_sigma_r2"/>
</dbReference>
<keyword evidence="2" id="KW-0805">Transcription regulation</keyword>
<sequence>MNDESEDELMARVASGDASAARALTLRLAPRIFAHAVRLLGDRAEAEDATQDALMKLWRIAPDWEPGRAQVGTWLYRVTANLCIDRIRRRRSADLEDAPEIADEAPPVGERMTDAQRVAALEAALATLPARQRQAVVLKHLDDMPTGEVARIMDIGPRAAESLIARGRKALTARLAGRRKELGYEDD</sequence>
<dbReference type="GO" id="GO:0003677">
    <property type="term" value="F:DNA binding"/>
    <property type="evidence" value="ECO:0007669"/>
    <property type="project" value="UniProtKB-KW"/>
</dbReference>
<reference evidence="9" key="1">
    <citation type="submission" date="2016-10" db="EMBL/GenBank/DDBJ databases">
        <authorList>
            <person name="Varghese N."/>
            <person name="Submissions S."/>
        </authorList>
    </citation>
    <scope>NUCLEOTIDE SEQUENCE [LARGE SCALE GENOMIC DNA]</scope>
    <source>
        <strain evidence="9">JCM 10271</strain>
    </source>
</reference>
<comment type="similarity">
    <text evidence="1">Belongs to the sigma-70 factor family. ECF subfamily.</text>
</comment>
<keyword evidence="9" id="KW-1185">Reference proteome</keyword>
<dbReference type="SUPFAM" id="SSF88659">
    <property type="entry name" value="Sigma3 and sigma4 domains of RNA polymerase sigma factors"/>
    <property type="match status" value="1"/>
</dbReference>
<dbReference type="NCBIfam" id="TIGR02937">
    <property type="entry name" value="sigma70-ECF"/>
    <property type="match status" value="1"/>
</dbReference>
<dbReference type="Gene3D" id="1.10.10.10">
    <property type="entry name" value="Winged helix-like DNA-binding domain superfamily/Winged helix DNA-binding domain"/>
    <property type="match status" value="1"/>
</dbReference>
<evidence type="ECO:0000313" key="8">
    <source>
        <dbReference type="EMBL" id="SFQ66062.1"/>
    </source>
</evidence>
<dbReference type="Pfam" id="PF04542">
    <property type="entry name" value="Sigma70_r2"/>
    <property type="match status" value="1"/>
</dbReference>
<dbReference type="InterPro" id="IPR013324">
    <property type="entry name" value="RNA_pol_sigma_r3/r4-like"/>
</dbReference>